<dbReference type="InterPro" id="IPR004332">
    <property type="entry name" value="Transposase_MuDR"/>
</dbReference>
<reference evidence="3 4" key="1">
    <citation type="submission" date="2018-02" db="EMBL/GenBank/DDBJ databases">
        <title>Draft genome of wild Prunus yedoensis var. nudiflora.</title>
        <authorList>
            <person name="Baek S."/>
            <person name="Kim J.-H."/>
            <person name="Choi K."/>
            <person name="Kim G.-B."/>
            <person name="Cho A."/>
            <person name="Jang H."/>
            <person name="Shin C.-H."/>
            <person name="Yu H.-J."/>
            <person name="Mun J.-H."/>
        </authorList>
    </citation>
    <scope>NUCLEOTIDE SEQUENCE [LARGE SCALE GENOMIC DNA]</scope>
    <source>
        <strain evidence="4">cv. Jeju island</strain>
        <tissue evidence="3">Leaf</tissue>
    </source>
</reference>
<dbReference type="PANTHER" id="PTHR31973">
    <property type="entry name" value="POLYPROTEIN, PUTATIVE-RELATED"/>
    <property type="match status" value="1"/>
</dbReference>
<organism evidence="3 4">
    <name type="scientific">Prunus yedoensis var. nudiflora</name>
    <dbReference type="NCBI Taxonomy" id="2094558"/>
    <lineage>
        <taxon>Eukaryota</taxon>
        <taxon>Viridiplantae</taxon>
        <taxon>Streptophyta</taxon>
        <taxon>Embryophyta</taxon>
        <taxon>Tracheophyta</taxon>
        <taxon>Spermatophyta</taxon>
        <taxon>Magnoliopsida</taxon>
        <taxon>eudicotyledons</taxon>
        <taxon>Gunneridae</taxon>
        <taxon>Pentapetalae</taxon>
        <taxon>rosids</taxon>
        <taxon>fabids</taxon>
        <taxon>Rosales</taxon>
        <taxon>Rosaceae</taxon>
        <taxon>Amygdaloideae</taxon>
        <taxon>Amygdaleae</taxon>
        <taxon>Prunus</taxon>
    </lineage>
</organism>
<feature type="region of interest" description="Disordered" evidence="1">
    <location>
        <begin position="126"/>
        <end position="172"/>
    </location>
</feature>
<feature type="compositionally biased region" description="Acidic residues" evidence="1">
    <location>
        <begin position="163"/>
        <end position="172"/>
    </location>
</feature>
<feature type="domain" description="Transposase MuDR plant" evidence="2">
    <location>
        <begin position="271"/>
        <end position="337"/>
    </location>
</feature>
<evidence type="ECO:0000313" key="4">
    <source>
        <dbReference type="Proteomes" id="UP000250321"/>
    </source>
</evidence>
<gene>
    <name evidence="3" type="ORF">Pyn_40487</name>
</gene>
<keyword evidence="4" id="KW-1185">Reference proteome</keyword>
<dbReference type="Pfam" id="PF03108">
    <property type="entry name" value="DBD_Tnp_Mut"/>
    <property type="match status" value="1"/>
</dbReference>
<feature type="compositionally biased region" description="Acidic residues" evidence="1">
    <location>
        <begin position="128"/>
        <end position="155"/>
    </location>
</feature>
<evidence type="ECO:0000259" key="2">
    <source>
        <dbReference type="Pfam" id="PF03108"/>
    </source>
</evidence>
<dbReference type="PANTHER" id="PTHR31973:SF187">
    <property type="entry name" value="MUTATOR TRANSPOSASE MUDRA PROTEIN"/>
    <property type="match status" value="1"/>
</dbReference>
<evidence type="ECO:0000313" key="3">
    <source>
        <dbReference type="EMBL" id="PQQ00780.1"/>
    </source>
</evidence>
<dbReference type="AlphaFoldDB" id="A0A314Y5M4"/>
<dbReference type="Proteomes" id="UP000250321">
    <property type="component" value="Unassembled WGS sequence"/>
</dbReference>
<dbReference type="EMBL" id="PJQY01001652">
    <property type="protein sequence ID" value="PQQ00780.1"/>
    <property type="molecule type" value="Genomic_DNA"/>
</dbReference>
<sequence>MAHLTPLTVVLRSTPPPPSPRNLKDRKKKLTWQGHYRKSTQGGQLLTVVNILRGIADPTGLFKDDKRVVTFEVHHGEIYAYAKKLGHHDQVVVTGIQNEGDEGTILKSTNVADDRHEGDVPLGSYVVEEGDEGTVPEGINLDEEGDEGTVPDEGENDKRAENESEDTEDPEFYDSAYEQSEDEQYLLEKDDKAFDNYVDHNALDIDPAADEGEKSDDMVVSDVNSLDSSSCDEVDLPMRKRKRKLPKFEDFRPETDLNNPMPETDLNNPIFKLGLRFSSVYVFRKAVRNYLIFNRRKIKFSKNDKDKVKAVCDGIKNGKCPWFVYASAVNGRSTVQIKSYEEEHTCGTVERNVHANSSWLAERYVT</sequence>
<name>A0A314Y5M4_PRUYE</name>
<accession>A0A314Y5M4</accession>
<proteinExistence type="predicted"/>
<dbReference type="STRING" id="2094558.A0A314Y5M4"/>
<protein>
    <recommendedName>
        <fullName evidence="2">Transposase MuDR plant domain-containing protein</fullName>
    </recommendedName>
</protein>
<comment type="caution">
    <text evidence="3">The sequence shown here is derived from an EMBL/GenBank/DDBJ whole genome shotgun (WGS) entry which is preliminary data.</text>
</comment>
<dbReference type="OrthoDB" id="1918246at2759"/>
<evidence type="ECO:0000256" key="1">
    <source>
        <dbReference type="SAM" id="MobiDB-lite"/>
    </source>
</evidence>
<feature type="region of interest" description="Disordered" evidence="1">
    <location>
        <begin position="1"/>
        <end position="29"/>
    </location>
</feature>